<dbReference type="EMBL" id="MWQN01000001">
    <property type="protein sequence ID" value="OPC85170.1"/>
    <property type="molecule type" value="Genomic_DNA"/>
</dbReference>
<proteinExistence type="inferred from homology"/>
<keyword evidence="3" id="KW-0732">Signal</keyword>
<gene>
    <name evidence="4" type="ORF">B4N89_20305</name>
</gene>
<dbReference type="AlphaFoldDB" id="A0A1T3P8I3"/>
<dbReference type="PANTHER" id="PTHR43649">
    <property type="entry name" value="ARABINOSE-BINDING PROTEIN-RELATED"/>
    <property type="match status" value="1"/>
</dbReference>
<keyword evidence="5" id="KW-1185">Reference proteome</keyword>
<protein>
    <submittedName>
        <fullName evidence="4">ABC transporter substrate-binding protein</fullName>
    </submittedName>
</protein>
<dbReference type="InterPro" id="IPR006059">
    <property type="entry name" value="SBP"/>
</dbReference>
<dbReference type="PROSITE" id="PS51257">
    <property type="entry name" value="PROKAR_LIPOPROTEIN"/>
    <property type="match status" value="1"/>
</dbReference>
<accession>A0A1T3P8I3</accession>
<evidence type="ECO:0000256" key="1">
    <source>
        <dbReference type="ARBA" id="ARBA00008520"/>
    </source>
</evidence>
<reference evidence="4 5" key="1">
    <citation type="submission" date="2017-03" db="EMBL/GenBank/DDBJ databases">
        <title>Draft genome sequence of Streptomyces scabrisporus NF3, endophyte isolated from Amphipterygium adstringens.</title>
        <authorList>
            <person name="Vazquez M."/>
            <person name="Ceapa C.D."/>
            <person name="Rodriguez Luna D."/>
            <person name="Sanchez Esquivel S."/>
        </authorList>
    </citation>
    <scope>NUCLEOTIDE SEQUENCE [LARGE SCALE GENOMIC DNA]</scope>
    <source>
        <strain evidence="4 5">NF3</strain>
    </source>
</reference>
<evidence type="ECO:0000313" key="5">
    <source>
        <dbReference type="Proteomes" id="UP000190037"/>
    </source>
</evidence>
<keyword evidence="2" id="KW-0813">Transport</keyword>
<dbReference type="OrthoDB" id="3495561at2"/>
<evidence type="ECO:0000256" key="2">
    <source>
        <dbReference type="ARBA" id="ARBA00022448"/>
    </source>
</evidence>
<dbReference type="InterPro" id="IPR050490">
    <property type="entry name" value="Bact_solute-bd_prot1"/>
</dbReference>
<dbReference type="Proteomes" id="UP000190037">
    <property type="component" value="Unassembled WGS sequence"/>
</dbReference>
<evidence type="ECO:0000313" key="4">
    <source>
        <dbReference type="EMBL" id="OPC85170.1"/>
    </source>
</evidence>
<comment type="similarity">
    <text evidence="1">Belongs to the bacterial solute-binding protein 1 family.</text>
</comment>
<dbReference type="SUPFAM" id="SSF53850">
    <property type="entry name" value="Periplasmic binding protein-like II"/>
    <property type="match status" value="1"/>
</dbReference>
<comment type="caution">
    <text evidence="4">The sequence shown here is derived from an EMBL/GenBank/DDBJ whole genome shotgun (WGS) entry which is preliminary data.</text>
</comment>
<organism evidence="4 5">
    <name type="scientific">Embleya scabrispora</name>
    <dbReference type="NCBI Taxonomy" id="159449"/>
    <lineage>
        <taxon>Bacteria</taxon>
        <taxon>Bacillati</taxon>
        <taxon>Actinomycetota</taxon>
        <taxon>Actinomycetes</taxon>
        <taxon>Kitasatosporales</taxon>
        <taxon>Streptomycetaceae</taxon>
        <taxon>Embleya</taxon>
    </lineage>
</organism>
<sequence>MPRRHGLLAVALALVASVVVGCGGGGSGPPELNWYVPPDNGAYQKLADRCSRASGGAYRVKVSVLPTDASGQREQLVRRLAAKDSSIDVMALDPVYVPEFAEARFLRPFTAAEAPTLTDGMLSSAVESSEWRGRLVAAPFRANTQLLWYRKSVAAEAGLDLTRPIGWDDLITAAEKTHKTVAVPAKRYEGLTVWVNGLVTGAGGAIVRDVEKGVDLKPALREGGAGKRAAEVMRRLGRSSAAPANLATSIEDDTRTVFQSGSGGFMINWTYARGAAAEAVAGGQLSREVLDDYGWARYPQTDPDKPSKPPFGGISLGVSRYGKHAAEAVSAVRCAGTLENQITYMLESKETTARAAAYDDPGVRAALPMAGLIKESLDQAGPRPRTPYYNDVSASVQREYHPPADVDPNSAPRATDDLITGVLHDKVLL</sequence>
<dbReference type="Gene3D" id="3.40.190.10">
    <property type="entry name" value="Periplasmic binding protein-like II"/>
    <property type="match status" value="2"/>
</dbReference>
<dbReference type="STRING" id="159449.B4N89_20305"/>
<dbReference type="RefSeq" id="WP_078979489.1">
    <property type="nucleotide sequence ID" value="NZ_MWQN01000001.1"/>
</dbReference>
<dbReference type="Pfam" id="PF01547">
    <property type="entry name" value="SBP_bac_1"/>
    <property type="match status" value="1"/>
</dbReference>
<name>A0A1T3P8I3_9ACTN</name>
<evidence type="ECO:0000256" key="3">
    <source>
        <dbReference type="ARBA" id="ARBA00022729"/>
    </source>
</evidence>
<dbReference type="PANTHER" id="PTHR43649:SF34">
    <property type="entry name" value="ABC TRANSPORTER PERIPLASMIC-BINDING PROTEIN YCJN-RELATED"/>
    <property type="match status" value="1"/>
</dbReference>